<evidence type="ECO:0000313" key="7">
    <source>
        <dbReference type="Proteomes" id="UP000292884"/>
    </source>
</evidence>
<dbReference type="AlphaFoldDB" id="A0A4R0MSZ5"/>
<dbReference type="EMBL" id="SJSK01000003">
    <property type="protein sequence ID" value="TCC90135.1"/>
    <property type="molecule type" value="Genomic_DNA"/>
</dbReference>
<keyword evidence="2" id="KW-0238">DNA-binding</keyword>
<evidence type="ECO:0000256" key="1">
    <source>
        <dbReference type="ARBA" id="ARBA00023015"/>
    </source>
</evidence>
<keyword evidence="7" id="KW-1185">Reference proteome</keyword>
<dbReference type="GO" id="GO:0043565">
    <property type="term" value="F:sequence-specific DNA binding"/>
    <property type="evidence" value="ECO:0007669"/>
    <property type="project" value="InterPro"/>
</dbReference>
<dbReference type="InterPro" id="IPR009057">
    <property type="entry name" value="Homeodomain-like_sf"/>
</dbReference>
<feature type="transmembrane region" description="Helical" evidence="4">
    <location>
        <begin position="162"/>
        <end position="183"/>
    </location>
</feature>
<feature type="transmembrane region" description="Helical" evidence="4">
    <location>
        <begin position="91"/>
        <end position="113"/>
    </location>
</feature>
<accession>A0A4R0MSZ5</accession>
<feature type="transmembrane region" description="Helical" evidence="4">
    <location>
        <begin position="6"/>
        <end position="24"/>
    </location>
</feature>
<evidence type="ECO:0000256" key="4">
    <source>
        <dbReference type="SAM" id="Phobius"/>
    </source>
</evidence>
<evidence type="ECO:0000256" key="2">
    <source>
        <dbReference type="ARBA" id="ARBA00023125"/>
    </source>
</evidence>
<dbReference type="GO" id="GO:0003700">
    <property type="term" value="F:DNA-binding transcription factor activity"/>
    <property type="evidence" value="ECO:0007669"/>
    <property type="project" value="InterPro"/>
</dbReference>
<keyword evidence="4" id="KW-1133">Transmembrane helix</keyword>
<dbReference type="PANTHER" id="PTHR43280">
    <property type="entry name" value="ARAC-FAMILY TRANSCRIPTIONAL REGULATOR"/>
    <property type="match status" value="1"/>
</dbReference>
<sequence>MKYIIAIGIFQALAAAVLLWRSRVRNQADGLLIALLTCIGIHLSIKFFIYTVVTDFEVLNMMNTFIGFCYLPLLYLYTIKTIRPNFIPASQWYVFVPFAIGTIAFFSVLSVLITSLEAGHNILYWYNTISLWTLIPLDVILACWIIYYANKNLDKQSNEKKLITQIAYLFLITSILSITFILLKPFGFTYNYIARSIIYTFLIVICIRIITYRYSAAIYVQKENLELNPMVADIPNYHPIRQIDNFNQQSTNAMSLAETGKEPESKVIPMLSSLIFPEKRRELLSMDEMMSILLKLETAMTTQGYYKDSELTLDKLATLTKHNKYHISETLNHFLHKPFYTFVNEYRIQHVKDRIECLSKKDIEINMLTLAYDAGFNSKSSFNRYFKEIVGLTPTAYFKTIAQEIEMAL</sequence>
<keyword evidence="4" id="KW-0472">Membrane</keyword>
<organism evidence="6 7">
    <name type="scientific">Pedobacter frigiditerrae</name>
    <dbReference type="NCBI Taxonomy" id="2530452"/>
    <lineage>
        <taxon>Bacteria</taxon>
        <taxon>Pseudomonadati</taxon>
        <taxon>Bacteroidota</taxon>
        <taxon>Sphingobacteriia</taxon>
        <taxon>Sphingobacteriales</taxon>
        <taxon>Sphingobacteriaceae</taxon>
        <taxon>Pedobacter</taxon>
    </lineage>
</organism>
<dbReference type="SUPFAM" id="SSF46689">
    <property type="entry name" value="Homeodomain-like"/>
    <property type="match status" value="1"/>
</dbReference>
<dbReference type="PANTHER" id="PTHR43280:SF29">
    <property type="entry name" value="ARAC-FAMILY TRANSCRIPTIONAL REGULATOR"/>
    <property type="match status" value="1"/>
</dbReference>
<feature type="transmembrane region" description="Helical" evidence="4">
    <location>
        <begin position="189"/>
        <end position="210"/>
    </location>
</feature>
<dbReference type="Gene3D" id="1.10.10.60">
    <property type="entry name" value="Homeodomain-like"/>
    <property type="match status" value="1"/>
</dbReference>
<proteinExistence type="predicted"/>
<feature type="transmembrane region" description="Helical" evidence="4">
    <location>
        <begin position="125"/>
        <end position="150"/>
    </location>
</feature>
<comment type="caution">
    <text evidence="6">The sequence shown here is derived from an EMBL/GenBank/DDBJ whole genome shotgun (WGS) entry which is preliminary data.</text>
</comment>
<keyword evidence="4" id="KW-0812">Transmembrane</keyword>
<protein>
    <submittedName>
        <fullName evidence="6">Helix-turn-helix domain-containing protein</fullName>
    </submittedName>
</protein>
<keyword evidence="1" id="KW-0805">Transcription regulation</keyword>
<dbReference type="Proteomes" id="UP000292884">
    <property type="component" value="Unassembled WGS sequence"/>
</dbReference>
<feature type="transmembrane region" description="Helical" evidence="4">
    <location>
        <begin position="59"/>
        <end position="79"/>
    </location>
</feature>
<gene>
    <name evidence="6" type="ORF">EZ428_12670</name>
</gene>
<dbReference type="RefSeq" id="WP_131553537.1">
    <property type="nucleotide sequence ID" value="NZ_SJSK01000003.1"/>
</dbReference>
<feature type="transmembrane region" description="Helical" evidence="4">
    <location>
        <begin position="31"/>
        <end position="53"/>
    </location>
</feature>
<feature type="domain" description="HTH araC/xylS-type" evidence="5">
    <location>
        <begin position="290"/>
        <end position="400"/>
    </location>
</feature>
<evidence type="ECO:0000256" key="3">
    <source>
        <dbReference type="ARBA" id="ARBA00023163"/>
    </source>
</evidence>
<dbReference type="SMART" id="SM00342">
    <property type="entry name" value="HTH_ARAC"/>
    <property type="match status" value="1"/>
</dbReference>
<dbReference type="OrthoDB" id="9779074at2"/>
<dbReference type="Pfam" id="PF12833">
    <property type="entry name" value="HTH_18"/>
    <property type="match status" value="1"/>
</dbReference>
<dbReference type="InterPro" id="IPR018060">
    <property type="entry name" value="HTH_AraC"/>
</dbReference>
<evidence type="ECO:0000259" key="5">
    <source>
        <dbReference type="PROSITE" id="PS01124"/>
    </source>
</evidence>
<name>A0A4R0MSZ5_9SPHI</name>
<dbReference type="PROSITE" id="PS01124">
    <property type="entry name" value="HTH_ARAC_FAMILY_2"/>
    <property type="match status" value="1"/>
</dbReference>
<keyword evidence="3" id="KW-0804">Transcription</keyword>
<evidence type="ECO:0000313" key="6">
    <source>
        <dbReference type="EMBL" id="TCC90135.1"/>
    </source>
</evidence>
<reference evidence="6 7" key="1">
    <citation type="submission" date="2019-02" db="EMBL/GenBank/DDBJ databases">
        <title>Pedobacter sp. RP-1-13 sp. nov., isolated from Arctic soil.</title>
        <authorList>
            <person name="Dahal R.H."/>
        </authorList>
    </citation>
    <scope>NUCLEOTIDE SEQUENCE [LARGE SCALE GENOMIC DNA]</scope>
    <source>
        <strain evidence="6 7">RP-1-13</strain>
    </source>
</reference>